<accession>A0A432YXC4</accession>
<dbReference type="PANTHER" id="PTHR45569">
    <property type="entry name" value="SENSOR PROTEIN KDPD"/>
    <property type="match status" value="1"/>
</dbReference>
<dbReference type="PANTHER" id="PTHR45569:SF1">
    <property type="entry name" value="SENSOR PROTEIN KDPD"/>
    <property type="match status" value="1"/>
</dbReference>
<evidence type="ECO:0000313" key="2">
    <source>
        <dbReference type="EMBL" id="RUO67973.1"/>
    </source>
</evidence>
<organism evidence="2 3">
    <name type="scientific">Idiomarina piscisalsi</name>
    <dbReference type="NCBI Taxonomy" id="1096243"/>
    <lineage>
        <taxon>Bacteria</taxon>
        <taxon>Pseudomonadati</taxon>
        <taxon>Pseudomonadota</taxon>
        <taxon>Gammaproteobacteria</taxon>
        <taxon>Alteromonadales</taxon>
        <taxon>Idiomarinaceae</taxon>
        <taxon>Idiomarina</taxon>
    </lineage>
</organism>
<name>A0A432YXC4_9GAMM</name>
<dbReference type="AlphaFoldDB" id="A0A432YXC4"/>
<comment type="caution">
    <text evidence="2">The sequence shown here is derived from an EMBL/GenBank/DDBJ whole genome shotgun (WGS) entry which is preliminary data.</text>
</comment>
<dbReference type="Gene3D" id="3.30.565.10">
    <property type="entry name" value="Histidine kinase-like ATPase, C-terminal domain"/>
    <property type="match status" value="1"/>
</dbReference>
<keyword evidence="2" id="KW-0547">Nucleotide-binding</keyword>
<dbReference type="Pfam" id="PF02518">
    <property type="entry name" value="HATPase_c"/>
    <property type="match status" value="1"/>
</dbReference>
<dbReference type="GO" id="GO:0005524">
    <property type="term" value="F:ATP binding"/>
    <property type="evidence" value="ECO:0007669"/>
    <property type="project" value="UniProtKB-KW"/>
</dbReference>
<dbReference type="PROSITE" id="PS50109">
    <property type="entry name" value="HIS_KIN"/>
    <property type="match status" value="1"/>
</dbReference>
<dbReference type="GO" id="GO:0000155">
    <property type="term" value="F:phosphorelay sensor kinase activity"/>
    <property type="evidence" value="ECO:0007669"/>
    <property type="project" value="TreeGrafter"/>
</dbReference>
<evidence type="ECO:0000259" key="1">
    <source>
        <dbReference type="PROSITE" id="PS50109"/>
    </source>
</evidence>
<dbReference type="GO" id="GO:0005886">
    <property type="term" value="C:plasma membrane"/>
    <property type="evidence" value="ECO:0007669"/>
    <property type="project" value="TreeGrafter"/>
</dbReference>
<dbReference type="Proteomes" id="UP000288361">
    <property type="component" value="Unassembled WGS sequence"/>
</dbReference>
<dbReference type="SUPFAM" id="SSF55874">
    <property type="entry name" value="ATPase domain of HSP90 chaperone/DNA topoisomerase II/histidine kinase"/>
    <property type="match status" value="1"/>
</dbReference>
<keyword evidence="2" id="KW-0067">ATP-binding</keyword>
<dbReference type="InterPro" id="IPR003594">
    <property type="entry name" value="HATPase_dom"/>
</dbReference>
<protein>
    <submittedName>
        <fullName evidence="2">ATP-binding protein</fullName>
    </submittedName>
</protein>
<feature type="domain" description="Histidine kinase" evidence="1">
    <location>
        <begin position="14"/>
        <end position="227"/>
    </location>
</feature>
<dbReference type="InterPro" id="IPR052023">
    <property type="entry name" value="Histidine_kinase_KdpD"/>
</dbReference>
<gene>
    <name evidence="2" type="ORF">CWI73_03715</name>
</gene>
<dbReference type="RefSeq" id="WP_126751599.1">
    <property type="nucleotide sequence ID" value="NZ_JBHUMT010000016.1"/>
</dbReference>
<dbReference type="InterPro" id="IPR005467">
    <property type="entry name" value="His_kinase_dom"/>
</dbReference>
<reference evidence="2 3" key="1">
    <citation type="journal article" date="2011" name="Front. Microbiol.">
        <title>Genomic signatures of strain selection and enhancement in Bacillus atrophaeus var. globigii, a historical biowarfare simulant.</title>
        <authorList>
            <person name="Gibbons H.S."/>
            <person name="Broomall S.M."/>
            <person name="McNew L.A."/>
            <person name="Daligault H."/>
            <person name="Chapman C."/>
            <person name="Bruce D."/>
            <person name="Karavis M."/>
            <person name="Krepps M."/>
            <person name="McGregor P.A."/>
            <person name="Hong C."/>
            <person name="Park K.H."/>
            <person name="Akmal A."/>
            <person name="Feldman A."/>
            <person name="Lin J.S."/>
            <person name="Chang W.E."/>
            <person name="Higgs B.W."/>
            <person name="Demirev P."/>
            <person name="Lindquist J."/>
            <person name="Liem A."/>
            <person name="Fochler E."/>
            <person name="Read T.D."/>
            <person name="Tapia R."/>
            <person name="Johnson S."/>
            <person name="Bishop-Lilly K.A."/>
            <person name="Detter C."/>
            <person name="Han C."/>
            <person name="Sozhamannan S."/>
            <person name="Rosenzweig C.N."/>
            <person name="Skowronski E.W."/>
        </authorList>
    </citation>
    <scope>NUCLEOTIDE SEQUENCE [LARGE SCALE GENOMIC DNA]</scope>
    <source>
        <strain evidence="2 3">TPS4-2</strain>
    </source>
</reference>
<evidence type="ECO:0000313" key="3">
    <source>
        <dbReference type="Proteomes" id="UP000288361"/>
    </source>
</evidence>
<proteinExistence type="predicted"/>
<dbReference type="InterPro" id="IPR036890">
    <property type="entry name" value="HATPase_C_sf"/>
</dbReference>
<dbReference type="EMBL" id="PIQA01000001">
    <property type="protein sequence ID" value="RUO67973.1"/>
    <property type="molecule type" value="Genomic_DNA"/>
</dbReference>
<dbReference type="SMART" id="SM00387">
    <property type="entry name" value="HATPase_c"/>
    <property type="match status" value="1"/>
</dbReference>
<sequence length="227" mass="25371">MTQPTFDFSAILASSAHDMKNSLCLLIQLIEEVSEQVPQGSATENMAKVHYEAQRINSGLIQLLTLYRDQQGALPLNVDEHYWDEVLEELLLNNEVYLEQRGISVTTDIGESAVGYFDKDLISHLLNDVIINAMRYTADKLFITVTVDEDKGCQISVHDNGEGFPNHMLKQAQVPMQKLDMNKGRTGLGLYFAHLIAQAHQRNDKKGFIELKNNGHLGGGVFSLTLP</sequence>